<feature type="signal peptide" evidence="1">
    <location>
        <begin position="1"/>
        <end position="17"/>
    </location>
</feature>
<comment type="caution">
    <text evidence="2">The sequence shown here is derived from an EMBL/GenBank/DDBJ whole genome shotgun (WGS) entry which is preliminary data.</text>
</comment>
<keyword evidence="3" id="KW-1185">Reference proteome</keyword>
<evidence type="ECO:0000256" key="1">
    <source>
        <dbReference type="SAM" id="SignalP"/>
    </source>
</evidence>
<keyword evidence="1" id="KW-0732">Signal</keyword>
<evidence type="ECO:0000313" key="3">
    <source>
        <dbReference type="Proteomes" id="UP000800984"/>
    </source>
</evidence>
<name>A0ABX0I3X5_9FLAO</name>
<dbReference type="EMBL" id="JAAJBT010000001">
    <property type="protein sequence ID" value="NHM00853.1"/>
    <property type="molecule type" value="Genomic_DNA"/>
</dbReference>
<accession>A0ABX0I3X5</accession>
<sequence>MKKFAFILTLLSASVFGQTFEGKIFYNTTYESKLPNMSSEQFTVMMGNNQEYLTKNGNYKSITNGKFLQWQLYSKADRKLYTKMANSEIIFWNDVSINADEVVKIEINKAVTKVLGYTCDEVVLTCKSGIQKYYFNTAFGVDISLFEEHLYGNWYNYLKEAKAFPLKSIIENAQFTLVSTATEIKEMKLDDKEFQLPENSKTEKSTF</sequence>
<dbReference type="RefSeq" id="WP_166075888.1">
    <property type="nucleotide sequence ID" value="NZ_JAAJBT010000001.1"/>
</dbReference>
<evidence type="ECO:0008006" key="4">
    <source>
        <dbReference type="Google" id="ProtNLM"/>
    </source>
</evidence>
<dbReference type="Proteomes" id="UP000800984">
    <property type="component" value="Unassembled WGS sequence"/>
</dbReference>
<reference evidence="2 3" key="1">
    <citation type="submission" date="2020-02" db="EMBL/GenBank/DDBJ databases">
        <authorList>
            <person name="Chen W.-M."/>
        </authorList>
    </citation>
    <scope>NUCLEOTIDE SEQUENCE [LARGE SCALE GENOMIC DNA]</scope>
    <source>
        <strain evidence="2 3">KDG-16</strain>
    </source>
</reference>
<gene>
    <name evidence="2" type="ORF">G4D72_01860</name>
</gene>
<proteinExistence type="predicted"/>
<protein>
    <recommendedName>
        <fullName evidence="4">DUF4412 domain-containing protein</fullName>
    </recommendedName>
</protein>
<organism evidence="2 3">
    <name type="scientific">Flavobacterium difficile</name>
    <dbReference type="NCBI Taxonomy" id="2709659"/>
    <lineage>
        <taxon>Bacteria</taxon>
        <taxon>Pseudomonadati</taxon>
        <taxon>Bacteroidota</taxon>
        <taxon>Flavobacteriia</taxon>
        <taxon>Flavobacteriales</taxon>
        <taxon>Flavobacteriaceae</taxon>
        <taxon>Flavobacterium</taxon>
    </lineage>
</organism>
<feature type="chain" id="PRO_5046049720" description="DUF4412 domain-containing protein" evidence="1">
    <location>
        <begin position="18"/>
        <end position="207"/>
    </location>
</feature>
<evidence type="ECO:0000313" key="2">
    <source>
        <dbReference type="EMBL" id="NHM00853.1"/>
    </source>
</evidence>